<proteinExistence type="predicted"/>
<keyword evidence="2" id="KW-1133">Transmembrane helix</keyword>
<gene>
    <name evidence="4" type="ORF">MNOR_LOCUS26711</name>
</gene>
<accession>A0AAV2RPX1</accession>
<sequence length="494" mass="58866">MKANDKNLLLNKYTYALVNVNISKLPENIIKEVNFLEHLYIEQELTLNGLIKRKSRILEKYIQKNDKHNLVYNQENEWPPKQNIKNSGIPDIKNNSTLRKLLWDMPNIHNDNYKNIRYRKENSKWIEDNIGTLENYEGSLPWEKNGFYKKLTENIFDSEKDHEVPKFGQRQLLDMFAESLLHVNRLYNSEFGYQARRVPAHMPHLINKDVMRDLQERFTEEFELTSSHSVRQANDMQYAFSYFFFLMSSKIERTLDEVFDEFDTDNSGTWSDREIRTFLSRHHDLPLHYSYVQNFHQIVENCSSVHHVKSVPTPAYERYADSNLPTVSLELVLVCDSLSSLLKKQQKIAKYRHTQHNDELVHFKMISSNVSTVVHHLDEVRKNPRKFICLNSNLDPASKDNELIHALVQDTYESLFPIPSSMELPPMYRNRFLHIHELRDWKHWRDIIRALIYASLASLIMLTLVNFFSNEIESIRRRWCRRKRRREGYGTSRV</sequence>
<comment type="caution">
    <text evidence="4">The sequence shown here is derived from an EMBL/GenBank/DDBJ whole genome shotgun (WGS) entry which is preliminary data.</text>
</comment>
<evidence type="ECO:0000256" key="1">
    <source>
        <dbReference type="ARBA" id="ARBA00022679"/>
    </source>
</evidence>
<dbReference type="InterPro" id="IPR031357">
    <property type="entry name" value="Stealth_CR3"/>
</dbReference>
<dbReference type="SUPFAM" id="SSF47473">
    <property type="entry name" value="EF-hand"/>
    <property type="match status" value="1"/>
</dbReference>
<dbReference type="Pfam" id="PF17103">
    <property type="entry name" value="Stealth_CR4"/>
    <property type="match status" value="1"/>
</dbReference>
<dbReference type="InterPro" id="IPR011992">
    <property type="entry name" value="EF-hand-dom_pair"/>
</dbReference>
<reference evidence="4 5" key="1">
    <citation type="submission" date="2024-05" db="EMBL/GenBank/DDBJ databases">
        <authorList>
            <person name="Wallberg A."/>
        </authorList>
    </citation>
    <scope>NUCLEOTIDE SEQUENCE [LARGE SCALE GENOMIC DNA]</scope>
</reference>
<keyword evidence="5" id="KW-1185">Reference proteome</keyword>
<keyword evidence="2" id="KW-0812">Transmembrane</keyword>
<name>A0AAV2RPX1_MEGNR</name>
<evidence type="ECO:0000256" key="2">
    <source>
        <dbReference type="SAM" id="Phobius"/>
    </source>
</evidence>
<dbReference type="AlphaFoldDB" id="A0AAV2RPX1"/>
<dbReference type="GO" id="GO:0046835">
    <property type="term" value="P:carbohydrate phosphorylation"/>
    <property type="evidence" value="ECO:0007669"/>
    <property type="project" value="TreeGrafter"/>
</dbReference>
<dbReference type="GO" id="GO:0005794">
    <property type="term" value="C:Golgi apparatus"/>
    <property type="evidence" value="ECO:0007669"/>
    <property type="project" value="TreeGrafter"/>
</dbReference>
<dbReference type="Proteomes" id="UP001497623">
    <property type="component" value="Unassembled WGS sequence"/>
</dbReference>
<dbReference type="InterPro" id="IPR031356">
    <property type="entry name" value="Stealth_CR4"/>
</dbReference>
<keyword evidence="2" id="KW-0472">Membrane</keyword>
<evidence type="ECO:0000313" key="5">
    <source>
        <dbReference type="Proteomes" id="UP001497623"/>
    </source>
</evidence>
<dbReference type="PANTHER" id="PTHR24045:SF0">
    <property type="entry name" value="N-ACETYLGLUCOSAMINE-1-PHOSPHOTRANSFERASE SUBUNITS ALPHA_BETA"/>
    <property type="match status" value="1"/>
</dbReference>
<dbReference type="GO" id="GO:0005509">
    <property type="term" value="F:calcium ion binding"/>
    <property type="evidence" value="ECO:0007669"/>
    <property type="project" value="InterPro"/>
</dbReference>
<dbReference type="InterPro" id="IPR047141">
    <property type="entry name" value="Stealth"/>
</dbReference>
<protein>
    <recommendedName>
        <fullName evidence="3">EF-hand domain-containing protein</fullName>
    </recommendedName>
</protein>
<feature type="domain" description="EF-hand" evidence="3">
    <location>
        <begin position="250"/>
        <end position="285"/>
    </location>
</feature>
<dbReference type="EMBL" id="CAXKWB010027054">
    <property type="protein sequence ID" value="CAL4131211.1"/>
    <property type="molecule type" value="Genomic_DNA"/>
</dbReference>
<dbReference type="PANTHER" id="PTHR24045">
    <property type="match status" value="1"/>
</dbReference>
<dbReference type="GO" id="GO:0003976">
    <property type="term" value="F:UDP-N-acetylglucosamine-lysosomal-enzyme N-acetylglucosaminephosphotransferase activity"/>
    <property type="evidence" value="ECO:0007669"/>
    <property type="project" value="TreeGrafter"/>
</dbReference>
<dbReference type="Gene3D" id="1.10.238.10">
    <property type="entry name" value="EF-hand"/>
    <property type="match status" value="1"/>
</dbReference>
<feature type="transmembrane region" description="Helical" evidence="2">
    <location>
        <begin position="450"/>
        <end position="468"/>
    </location>
</feature>
<dbReference type="PROSITE" id="PS50222">
    <property type="entry name" value="EF_HAND_2"/>
    <property type="match status" value="1"/>
</dbReference>
<organism evidence="4 5">
    <name type="scientific">Meganyctiphanes norvegica</name>
    <name type="common">Northern krill</name>
    <name type="synonym">Thysanopoda norvegica</name>
    <dbReference type="NCBI Taxonomy" id="48144"/>
    <lineage>
        <taxon>Eukaryota</taxon>
        <taxon>Metazoa</taxon>
        <taxon>Ecdysozoa</taxon>
        <taxon>Arthropoda</taxon>
        <taxon>Crustacea</taxon>
        <taxon>Multicrustacea</taxon>
        <taxon>Malacostraca</taxon>
        <taxon>Eumalacostraca</taxon>
        <taxon>Eucarida</taxon>
        <taxon>Euphausiacea</taxon>
        <taxon>Euphausiidae</taxon>
        <taxon>Meganyctiphanes</taxon>
    </lineage>
</organism>
<dbReference type="Pfam" id="PF17102">
    <property type="entry name" value="Stealth_CR3"/>
    <property type="match status" value="1"/>
</dbReference>
<evidence type="ECO:0000313" key="4">
    <source>
        <dbReference type="EMBL" id="CAL4131211.1"/>
    </source>
</evidence>
<keyword evidence="1" id="KW-0808">Transferase</keyword>
<dbReference type="GO" id="GO:0016256">
    <property type="term" value="P:N-glycan processing to lysosome"/>
    <property type="evidence" value="ECO:0007669"/>
    <property type="project" value="TreeGrafter"/>
</dbReference>
<dbReference type="InterPro" id="IPR002048">
    <property type="entry name" value="EF_hand_dom"/>
</dbReference>
<evidence type="ECO:0000259" key="3">
    <source>
        <dbReference type="PROSITE" id="PS50222"/>
    </source>
</evidence>